<dbReference type="CDD" id="cd00093">
    <property type="entry name" value="HTH_XRE"/>
    <property type="match status" value="1"/>
</dbReference>
<dbReference type="InterPro" id="IPR001387">
    <property type="entry name" value="Cro/C1-type_HTH"/>
</dbReference>
<keyword evidence="3" id="KW-1185">Reference proteome</keyword>
<feature type="domain" description="HTH cro/C1-type" evidence="1">
    <location>
        <begin position="9"/>
        <end position="62"/>
    </location>
</feature>
<dbReference type="PANTHER" id="PTHR37038">
    <property type="entry name" value="TRANSCRIPTIONAL REGULATOR-RELATED"/>
    <property type="match status" value="1"/>
</dbReference>
<dbReference type="Pfam" id="PF01381">
    <property type="entry name" value="HTH_3"/>
    <property type="match status" value="1"/>
</dbReference>
<dbReference type="PATRIC" id="fig|1229758.3.peg.1537"/>
<evidence type="ECO:0000259" key="1">
    <source>
        <dbReference type="PROSITE" id="PS50943"/>
    </source>
</evidence>
<protein>
    <submittedName>
        <fullName evidence="2">XRE family transcriptional regulator</fullName>
    </submittedName>
</protein>
<accession>K0DEJ3</accession>
<evidence type="ECO:0000313" key="3">
    <source>
        <dbReference type="Proteomes" id="UP000006299"/>
    </source>
</evidence>
<dbReference type="GO" id="GO:0003677">
    <property type="term" value="F:DNA binding"/>
    <property type="evidence" value="ECO:0007669"/>
    <property type="project" value="InterPro"/>
</dbReference>
<dbReference type="InterPro" id="IPR053163">
    <property type="entry name" value="HTH-type_regulator_Rgg"/>
</dbReference>
<dbReference type="EMBL" id="CP003851">
    <property type="protein sequence ID" value="AFT82441.1"/>
    <property type="molecule type" value="Genomic_DNA"/>
</dbReference>
<sequence length="275" mass="32946">MEDGRHNIIKEKRKLRNISQKQLGHIIGSQAMVSRIENGQTFPNSQSIYLICHTLDITIDEYFCSVFKTYENITIYRNELNEKYMNGDLKTLHKIYKRQQQRTSLDLKRKHFVLMARSTIYHLNFKLATLSDQNILFSYFNKVIHWQLYDICLLECTINMLPVNQVKPYFSDLLLQCVYNKNTVHYHDLIISIMIKYLETSIIQHQDTVTSFILLKIEDLEIHTNLDNKLWILFLTGIYHNNKQQMDQAYEIIKYINDPCTLHVFDRIRSYYFLK</sequence>
<dbReference type="RefSeq" id="WP_014975051.1">
    <property type="nucleotide sequence ID" value="NC_018673.1"/>
</dbReference>
<dbReference type="Proteomes" id="UP000006299">
    <property type="component" value="Chromosome"/>
</dbReference>
<dbReference type="KEGG" id="lcn:C270_07660"/>
<dbReference type="InterPro" id="IPR010057">
    <property type="entry name" value="Transcription_activator_Rgg_C"/>
</dbReference>
<dbReference type="InterPro" id="IPR011990">
    <property type="entry name" value="TPR-like_helical_dom_sf"/>
</dbReference>
<name>K0DEJ3_LEUCJ</name>
<dbReference type="SUPFAM" id="SSF47413">
    <property type="entry name" value="lambda repressor-like DNA-binding domains"/>
    <property type="match status" value="1"/>
</dbReference>
<dbReference type="AlphaFoldDB" id="K0DEJ3"/>
<organism evidence="2 3">
    <name type="scientific">Leuconostoc carnosum (strain JB16)</name>
    <dbReference type="NCBI Taxonomy" id="1229758"/>
    <lineage>
        <taxon>Bacteria</taxon>
        <taxon>Bacillati</taxon>
        <taxon>Bacillota</taxon>
        <taxon>Bacilli</taxon>
        <taxon>Lactobacillales</taxon>
        <taxon>Lactobacillaceae</taxon>
        <taxon>Leuconostoc</taxon>
    </lineage>
</organism>
<dbReference type="SMART" id="SM00530">
    <property type="entry name" value="HTH_XRE"/>
    <property type="match status" value="1"/>
</dbReference>
<dbReference type="eggNOG" id="COG1396">
    <property type="taxonomic scope" value="Bacteria"/>
</dbReference>
<dbReference type="InterPro" id="IPR010982">
    <property type="entry name" value="Lambda_DNA-bd_dom_sf"/>
</dbReference>
<evidence type="ECO:0000313" key="2">
    <source>
        <dbReference type="EMBL" id="AFT82441.1"/>
    </source>
</evidence>
<gene>
    <name evidence="2" type="ordered locus">C270_07660</name>
</gene>
<dbReference type="Gene3D" id="1.25.40.10">
    <property type="entry name" value="Tetratricopeptide repeat domain"/>
    <property type="match status" value="1"/>
</dbReference>
<reference evidence="2 3" key="1">
    <citation type="journal article" date="2012" name="J. Bacteriol.">
        <title>Complete genome sequence of Leuconostoc carnosum strain JB16, isolated from Kimchi.</title>
        <authorList>
            <person name="Jung J.Y."/>
            <person name="Lee S.H."/>
            <person name="Jeon C.O."/>
        </authorList>
    </citation>
    <scope>NUCLEOTIDE SEQUENCE [LARGE SCALE GENOMIC DNA]</scope>
    <source>
        <strain evidence="2 3">JB16</strain>
    </source>
</reference>
<proteinExistence type="predicted"/>
<dbReference type="Pfam" id="PF21259">
    <property type="entry name" value="Rgg_C"/>
    <property type="match status" value="1"/>
</dbReference>
<dbReference type="NCBIfam" id="TIGR01716">
    <property type="entry name" value="RGG_Cterm"/>
    <property type="match status" value="1"/>
</dbReference>
<dbReference type="HOGENOM" id="CLU_091675_0_0_9"/>
<dbReference type="PROSITE" id="PS50943">
    <property type="entry name" value="HTH_CROC1"/>
    <property type="match status" value="1"/>
</dbReference>